<dbReference type="EC" id="3.1.1.97" evidence="6"/>
<dbReference type="EMBL" id="JAAQHG020000016">
    <property type="protein sequence ID" value="KAL1586100.1"/>
    <property type="molecule type" value="Genomic_DNA"/>
</dbReference>
<dbReference type="InterPro" id="IPR036322">
    <property type="entry name" value="WD40_repeat_dom_sf"/>
</dbReference>
<organism evidence="8 9">
    <name type="scientific">Cladosporium halotolerans</name>
    <dbReference type="NCBI Taxonomy" id="1052096"/>
    <lineage>
        <taxon>Eukaryota</taxon>
        <taxon>Fungi</taxon>
        <taxon>Dikarya</taxon>
        <taxon>Ascomycota</taxon>
        <taxon>Pezizomycotina</taxon>
        <taxon>Dothideomycetes</taxon>
        <taxon>Dothideomycetidae</taxon>
        <taxon>Cladosporiales</taxon>
        <taxon>Cladosporiaceae</taxon>
        <taxon>Cladosporium</taxon>
    </lineage>
</organism>
<evidence type="ECO:0000256" key="5">
    <source>
        <dbReference type="ARBA" id="ARBA00038092"/>
    </source>
</evidence>
<dbReference type="SUPFAM" id="SSF50978">
    <property type="entry name" value="WD40 repeat-like"/>
    <property type="match status" value="1"/>
</dbReference>
<dbReference type="GO" id="GO:0061685">
    <property type="term" value="F:diphthine methylesterase activity"/>
    <property type="evidence" value="ECO:0007669"/>
    <property type="project" value="UniProtKB-EC"/>
</dbReference>
<evidence type="ECO:0000256" key="1">
    <source>
        <dbReference type="ARBA" id="ARBA00005156"/>
    </source>
</evidence>
<sequence length="374" mass="40898">MEISSAKSTILDIPPSAVAFCPSHSEYYVVGTYFLHRNNEGQESSDEPQKRTGTLILYKLEDTEFTHIQTVELDSAILDLEWTPHVAELGDLLCVATSTGSLEFFTIDAQAGELKHTSNHQITDPSTLVLDLLWHPNQPDTIAVTLSDGAVSICQSTTTSQPWHSSSKTTTTEIATHTLEPWTLAFSPDASLIFSGGDDAVLQATQLSPSDTDTPSNPLWTDRKTHQAGVTSILPLANDLLVTGSYDDHIRLLAAPPVGRRQVLAELHLGGGVWRLRMLNDGSAVGNDRPLADSYTLLASCMHAGSRLVRLQRSAPESEWEFSVLARFEEHASMNYGSDVQPCRKEGEGQGGEGEGRTVVSTSFYDRLMCVWRV</sequence>
<dbReference type="PANTHER" id="PTHR46042">
    <property type="entry name" value="DIPHTHINE METHYLTRANSFERASE"/>
    <property type="match status" value="1"/>
</dbReference>
<dbReference type="SMART" id="SM00320">
    <property type="entry name" value="WD40"/>
    <property type="match status" value="3"/>
</dbReference>
<evidence type="ECO:0000256" key="6">
    <source>
        <dbReference type="ARBA" id="ARBA00039131"/>
    </source>
</evidence>
<evidence type="ECO:0000256" key="7">
    <source>
        <dbReference type="ARBA" id="ARBA00047551"/>
    </source>
</evidence>
<dbReference type="AlphaFoldDB" id="A0AB34KRF7"/>
<dbReference type="GO" id="GO:0017183">
    <property type="term" value="P:protein histidyl modification to diphthamide"/>
    <property type="evidence" value="ECO:0007669"/>
    <property type="project" value="TreeGrafter"/>
</dbReference>
<reference evidence="8 9" key="1">
    <citation type="journal article" date="2020" name="Microbiol. Resour. Announc.">
        <title>Draft Genome Sequence of a Cladosporium Species Isolated from the Mesophotic Ascidian Didemnum maculosum.</title>
        <authorList>
            <person name="Gioti A."/>
            <person name="Siaperas R."/>
            <person name="Nikolaivits E."/>
            <person name="Le Goff G."/>
            <person name="Ouazzani J."/>
            <person name="Kotoulas G."/>
            <person name="Topakas E."/>
        </authorList>
    </citation>
    <scope>NUCLEOTIDE SEQUENCE [LARGE SCALE GENOMIC DNA]</scope>
    <source>
        <strain evidence="8 9">TM138-S3</strain>
    </source>
</reference>
<proteinExistence type="inferred from homology"/>
<keyword evidence="3" id="KW-0677">Repeat</keyword>
<evidence type="ECO:0000256" key="3">
    <source>
        <dbReference type="ARBA" id="ARBA00022737"/>
    </source>
</evidence>
<dbReference type="InterPro" id="IPR015943">
    <property type="entry name" value="WD40/YVTN_repeat-like_dom_sf"/>
</dbReference>
<keyword evidence="2" id="KW-0853">WD repeat</keyword>
<dbReference type="Gene3D" id="2.130.10.10">
    <property type="entry name" value="YVTN repeat-like/Quinoprotein amine dehydrogenase"/>
    <property type="match status" value="1"/>
</dbReference>
<comment type="catalytic activity">
    <reaction evidence="7">
        <text>diphthine methyl ester-[translation elongation factor 2] + H2O = diphthine-[translation elongation factor 2] + methanol + H(+)</text>
        <dbReference type="Rhea" id="RHEA:42656"/>
        <dbReference type="Rhea" id="RHEA-COMP:10172"/>
        <dbReference type="Rhea" id="RHEA-COMP:10173"/>
        <dbReference type="ChEBI" id="CHEBI:15377"/>
        <dbReference type="ChEBI" id="CHEBI:15378"/>
        <dbReference type="ChEBI" id="CHEBI:17790"/>
        <dbReference type="ChEBI" id="CHEBI:79005"/>
        <dbReference type="ChEBI" id="CHEBI:82696"/>
        <dbReference type="EC" id="3.1.1.97"/>
    </reaction>
</comment>
<dbReference type="Proteomes" id="UP000803884">
    <property type="component" value="Unassembled WGS sequence"/>
</dbReference>
<gene>
    <name evidence="8" type="ORF">WHR41_04761</name>
</gene>
<dbReference type="GO" id="GO:0005737">
    <property type="term" value="C:cytoplasm"/>
    <property type="evidence" value="ECO:0007669"/>
    <property type="project" value="TreeGrafter"/>
</dbReference>
<dbReference type="InterPro" id="IPR052415">
    <property type="entry name" value="Diphthine_MTase"/>
</dbReference>
<comment type="similarity">
    <text evidence="5">Belongs to the DPH7 family.</text>
</comment>
<comment type="pathway">
    <text evidence="1">Protein modification; peptidyl-diphthamide biosynthesis.</text>
</comment>
<dbReference type="GeneID" id="96006205"/>
<dbReference type="InterPro" id="IPR001680">
    <property type="entry name" value="WD40_rpt"/>
</dbReference>
<dbReference type="Pfam" id="PF00400">
    <property type="entry name" value="WD40"/>
    <property type="match status" value="1"/>
</dbReference>
<evidence type="ECO:0000256" key="4">
    <source>
        <dbReference type="ARBA" id="ARBA00022801"/>
    </source>
</evidence>
<accession>A0AB34KRF7</accession>
<name>A0AB34KRF7_9PEZI</name>
<evidence type="ECO:0000313" key="8">
    <source>
        <dbReference type="EMBL" id="KAL1586100.1"/>
    </source>
</evidence>
<dbReference type="RefSeq" id="XP_069229205.1">
    <property type="nucleotide sequence ID" value="XM_069373367.1"/>
</dbReference>
<comment type="caution">
    <text evidence="8">The sequence shown here is derived from an EMBL/GenBank/DDBJ whole genome shotgun (WGS) entry which is preliminary data.</text>
</comment>
<evidence type="ECO:0000313" key="9">
    <source>
        <dbReference type="Proteomes" id="UP000803884"/>
    </source>
</evidence>
<evidence type="ECO:0000256" key="2">
    <source>
        <dbReference type="ARBA" id="ARBA00022574"/>
    </source>
</evidence>
<keyword evidence="9" id="KW-1185">Reference proteome</keyword>
<dbReference type="PANTHER" id="PTHR46042:SF1">
    <property type="entry name" value="DIPHTHINE METHYLTRANSFERASE"/>
    <property type="match status" value="1"/>
</dbReference>
<keyword evidence="4" id="KW-0378">Hydrolase</keyword>
<protein>
    <recommendedName>
        <fullName evidence="6">methylated diphthine methylhydrolase</fullName>
        <ecNumber evidence="6">3.1.1.97</ecNumber>
    </recommendedName>
</protein>